<dbReference type="Pfam" id="PF00378">
    <property type="entry name" value="ECH_1"/>
    <property type="match status" value="1"/>
</dbReference>
<accession>A0A132MN34</accession>
<dbReference type="InterPro" id="IPR029045">
    <property type="entry name" value="ClpP/crotonase-like_dom_sf"/>
</dbReference>
<dbReference type="AlphaFoldDB" id="A0A132MN34"/>
<gene>
    <name evidence="2" type="ORF">LI90_900</name>
</gene>
<sequence length="262" mass="27768">MTDVLGYEVADNVATVTMHRPEAMNALDLELKVALRDTLRQAADDPRVRAVVLTGAGRAFCVGQDLRQHAEKLVEDPKSCWTTVREHYNPIVLALATMPKPVIAAVNGVAAGAGAAFAFACDFRVVADTAGFNLAFSAVGLSADSGASWTLPRLVGHAKATELLMLPHTVPAAQAAELGLVTKLVPADQVLPEAQALARSLAAGPTVAYAAIKQSLVYSAAHDLEESLAFEDEMQTRAGLTEDHRGAVDAFLRKEKPSFQGR</sequence>
<dbReference type="EMBL" id="LAXD01000001">
    <property type="protein sequence ID" value="KWW99266.1"/>
    <property type="molecule type" value="Genomic_DNA"/>
</dbReference>
<reference evidence="3" key="1">
    <citation type="submission" date="2015-04" db="EMBL/GenBank/DDBJ databases">
        <title>Physiological reanalysis, assessment of diazotrophy, and genome sequences of multiple isolates of Streptomyces thermoautotrophicus.</title>
        <authorList>
            <person name="MacKellar D.C."/>
            <person name="Lieber L."/>
            <person name="Norman J."/>
            <person name="Bolger A."/>
            <person name="Tobin C."/>
            <person name="Murray J.W."/>
            <person name="Chang R."/>
            <person name="Ford T."/>
            <person name="Nguyen P.Q."/>
            <person name="Woodward J."/>
            <person name="Permingeat H."/>
            <person name="Joshi N.S."/>
            <person name="Silver P.A."/>
            <person name="Usadel B."/>
            <person name="Rutherford A.W."/>
            <person name="Friesen M."/>
            <person name="Prell J."/>
        </authorList>
    </citation>
    <scope>NUCLEOTIDE SEQUENCE [LARGE SCALE GENOMIC DNA]</scope>
    <source>
        <strain evidence="3">H1</strain>
    </source>
</reference>
<dbReference type="PANTHER" id="PTHR43459:SF1">
    <property type="entry name" value="EG:BACN32G11.4 PROTEIN"/>
    <property type="match status" value="1"/>
</dbReference>
<dbReference type="InterPro" id="IPR001753">
    <property type="entry name" value="Enoyl-CoA_hydra/iso"/>
</dbReference>
<dbReference type="Gene3D" id="3.90.226.10">
    <property type="entry name" value="2-enoyl-CoA Hydratase, Chain A, domain 1"/>
    <property type="match status" value="1"/>
</dbReference>
<comment type="caution">
    <text evidence="2">The sequence shown here is derived from an EMBL/GenBank/DDBJ whole genome shotgun (WGS) entry which is preliminary data.</text>
</comment>
<dbReference type="CDD" id="cd06558">
    <property type="entry name" value="crotonase-like"/>
    <property type="match status" value="1"/>
</dbReference>
<dbReference type="PANTHER" id="PTHR43459">
    <property type="entry name" value="ENOYL-COA HYDRATASE"/>
    <property type="match status" value="1"/>
</dbReference>
<dbReference type="STRING" id="1469144.LI90_900"/>
<dbReference type="Gene3D" id="1.10.12.10">
    <property type="entry name" value="Lyase 2-enoyl-coa Hydratase, Chain A, domain 2"/>
    <property type="match status" value="1"/>
</dbReference>
<name>A0A132MN34_9ACTN</name>
<keyword evidence="3" id="KW-1185">Reference proteome</keyword>
<comment type="similarity">
    <text evidence="1">Belongs to the enoyl-CoA hydratase/isomerase family.</text>
</comment>
<protein>
    <submittedName>
        <fullName evidence="2">Enoyl-CoA hydratase</fullName>
        <ecNumber evidence="2">4.2.1.17</ecNumber>
    </submittedName>
</protein>
<dbReference type="InterPro" id="IPR014748">
    <property type="entry name" value="Enoyl-CoA_hydra_C"/>
</dbReference>
<dbReference type="GO" id="GO:0004300">
    <property type="term" value="F:enoyl-CoA hydratase activity"/>
    <property type="evidence" value="ECO:0007669"/>
    <property type="project" value="UniProtKB-EC"/>
</dbReference>
<keyword evidence="2" id="KW-0456">Lyase</keyword>
<dbReference type="EC" id="4.2.1.17" evidence="2"/>
<organism evidence="2 3">
    <name type="scientific">Carbonactinospora thermoautotrophica</name>
    <dbReference type="NCBI Taxonomy" id="1469144"/>
    <lineage>
        <taxon>Bacteria</taxon>
        <taxon>Bacillati</taxon>
        <taxon>Actinomycetota</taxon>
        <taxon>Actinomycetes</taxon>
        <taxon>Kitasatosporales</taxon>
        <taxon>Carbonactinosporaceae</taxon>
        <taxon>Carbonactinospora</taxon>
    </lineage>
</organism>
<dbReference type="OrthoDB" id="9777711at2"/>
<evidence type="ECO:0000313" key="3">
    <source>
        <dbReference type="Proteomes" id="UP000070188"/>
    </source>
</evidence>
<proteinExistence type="inferred from homology"/>
<evidence type="ECO:0000256" key="1">
    <source>
        <dbReference type="ARBA" id="ARBA00005254"/>
    </source>
</evidence>
<dbReference type="Proteomes" id="UP000070188">
    <property type="component" value="Unassembled WGS sequence"/>
</dbReference>
<dbReference type="PATRIC" id="fig|1469144.10.peg.1018"/>
<evidence type="ECO:0000313" key="2">
    <source>
        <dbReference type="EMBL" id="KWW99266.1"/>
    </source>
</evidence>
<dbReference type="SUPFAM" id="SSF52096">
    <property type="entry name" value="ClpP/crotonase"/>
    <property type="match status" value="1"/>
</dbReference>
<dbReference type="RefSeq" id="WP_066884465.1">
    <property type="nucleotide sequence ID" value="NZ_LAXD01000001.1"/>
</dbReference>